<sequence length="177" mass="20285">MHDAASALGTIQPTFYGNDAWVRRHLQDRDAELARRHRPDGGFISVETVRFNRAEFTRQIQELLDADVSDGFVIGLKRRREFALHLCEDYKLAGRVRVYSVNPYTLCEGQTFGERESLNDEPVAFTVQAETGTHLLLLPYTDVKQLQVESSALRDYVSKYWKEQHNMSVNGSFSSKL</sequence>
<dbReference type="EMBL" id="CM047583">
    <property type="protein sequence ID" value="KAI9912801.1"/>
    <property type="molecule type" value="Genomic_DNA"/>
</dbReference>
<reference evidence="1 2" key="1">
    <citation type="journal article" date="2022" name="bioRxiv">
        <title>The genome of the oomycete Peronosclerospora sorghi, a cosmopolitan pathogen of maize and sorghum, is inflated with dispersed pseudogenes.</title>
        <authorList>
            <person name="Fletcher K."/>
            <person name="Martin F."/>
            <person name="Isakeit T."/>
            <person name="Cavanaugh K."/>
            <person name="Magill C."/>
            <person name="Michelmore R."/>
        </authorList>
    </citation>
    <scope>NUCLEOTIDE SEQUENCE [LARGE SCALE GENOMIC DNA]</scope>
    <source>
        <strain evidence="1">P6</strain>
    </source>
</reference>
<keyword evidence="2" id="KW-1185">Reference proteome</keyword>
<evidence type="ECO:0000313" key="1">
    <source>
        <dbReference type="EMBL" id="KAI9912801.1"/>
    </source>
</evidence>
<evidence type="ECO:0000313" key="2">
    <source>
        <dbReference type="Proteomes" id="UP001163321"/>
    </source>
</evidence>
<accession>A0ACC0W506</accession>
<gene>
    <name evidence="1" type="ORF">PsorP6_005278</name>
</gene>
<dbReference type="Proteomes" id="UP001163321">
    <property type="component" value="Chromosome 4"/>
</dbReference>
<comment type="caution">
    <text evidence="1">The sequence shown here is derived from an EMBL/GenBank/DDBJ whole genome shotgun (WGS) entry which is preliminary data.</text>
</comment>
<name>A0ACC0W506_9STRA</name>
<proteinExistence type="predicted"/>
<protein>
    <submittedName>
        <fullName evidence="1">Uncharacterized protein</fullName>
    </submittedName>
</protein>
<organism evidence="1 2">
    <name type="scientific">Peronosclerospora sorghi</name>
    <dbReference type="NCBI Taxonomy" id="230839"/>
    <lineage>
        <taxon>Eukaryota</taxon>
        <taxon>Sar</taxon>
        <taxon>Stramenopiles</taxon>
        <taxon>Oomycota</taxon>
        <taxon>Peronosporomycetes</taxon>
        <taxon>Peronosporales</taxon>
        <taxon>Peronosporaceae</taxon>
        <taxon>Peronosclerospora</taxon>
    </lineage>
</organism>